<dbReference type="InParanoid" id="A0A3N4LHT2"/>
<sequence length="117" mass="12844">MAPPVPPTDTSTQTISPTKSPPETHTSTQTTSPTPKPKPTTNIVSTNTDPPQTRTYAEVATNTTSPSPRQSRKGDKGKVPTKATPPPTTPPRTNQIHCPYEYKPWYFTRLQQNTCQV</sequence>
<dbReference type="Proteomes" id="UP000267821">
    <property type="component" value="Unassembled WGS sequence"/>
</dbReference>
<feature type="compositionally biased region" description="Polar residues" evidence="1">
    <location>
        <begin position="42"/>
        <end position="69"/>
    </location>
</feature>
<reference evidence="2 3" key="1">
    <citation type="journal article" date="2018" name="Nat. Ecol. Evol.">
        <title>Pezizomycetes genomes reveal the molecular basis of ectomycorrhizal truffle lifestyle.</title>
        <authorList>
            <person name="Murat C."/>
            <person name="Payen T."/>
            <person name="Noel B."/>
            <person name="Kuo A."/>
            <person name="Morin E."/>
            <person name="Chen J."/>
            <person name="Kohler A."/>
            <person name="Krizsan K."/>
            <person name="Balestrini R."/>
            <person name="Da Silva C."/>
            <person name="Montanini B."/>
            <person name="Hainaut M."/>
            <person name="Levati E."/>
            <person name="Barry K.W."/>
            <person name="Belfiori B."/>
            <person name="Cichocki N."/>
            <person name="Clum A."/>
            <person name="Dockter R.B."/>
            <person name="Fauchery L."/>
            <person name="Guy J."/>
            <person name="Iotti M."/>
            <person name="Le Tacon F."/>
            <person name="Lindquist E.A."/>
            <person name="Lipzen A."/>
            <person name="Malagnac F."/>
            <person name="Mello A."/>
            <person name="Molinier V."/>
            <person name="Miyauchi S."/>
            <person name="Poulain J."/>
            <person name="Riccioni C."/>
            <person name="Rubini A."/>
            <person name="Sitrit Y."/>
            <person name="Splivallo R."/>
            <person name="Traeger S."/>
            <person name="Wang M."/>
            <person name="Zifcakova L."/>
            <person name="Wipf D."/>
            <person name="Zambonelli A."/>
            <person name="Paolocci F."/>
            <person name="Nowrousian M."/>
            <person name="Ottonello S."/>
            <person name="Baldrian P."/>
            <person name="Spatafora J.W."/>
            <person name="Henrissat B."/>
            <person name="Nagy L.G."/>
            <person name="Aury J.M."/>
            <person name="Wincker P."/>
            <person name="Grigoriev I.V."/>
            <person name="Bonfante P."/>
            <person name="Martin F.M."/>
        </authorList>
    </citation>
    <scope>NUCLEOTIDE SEQUENCE [LARGE SCALE GENOMIC DNA]</scope>
    <source>
        <strain evidence="2 3">ATCC MYA-4762</strain>
    </source>
</reference>
<keyword evidence="3" id="KW-1185">Reference proteome</keyword>
<name>A0A3N4LHT2_9PEZI</name>
<feature type="compositionally biased region" description="Low complexity" evidence="1">
    <location>
        <begin position="21"/>
        <end position="33"/>
    </location>
</feature>
<evidence type="ECO:0000256" key="1">
    <source>
        <dbReference type="SAM" id="MobiDB-lite"/>
    </source>
</evidence>
<evidence type="ECO:0000313" key="2">
    <source>
        <dbReference type="EMBL" id="RPB21248.1"/>
    </source>
</evidence>
<protein>
    <submittedName>
        <fullName evidence="2">Uncharacterized protein</fullName>
    </submittedName>
</protein>
<proteinExistence type="predicted"/>
<dbReference type="EMBL" id="ML121561">
    <property type="protein sequence ID" value="RPB21248.1"/>
    <property type="molecule type" value="Genomic_DNA"/>
</dbReference>
<feature type="compositionally biased region" description="Polar residues" evidence="1">
    <location>
        <begin position="8"/>
        <end position="18"/>
    </location>
</feature>
<evidence type="ECO:0000313" key="3">
    <source>
        <dbReference type="Proteomes" id="UP000267821"/>
    </source>
</evidence>
<dbReference type="AlphaFoldDB" id="A0A3N4LHT2"/>
<feature type="region of interest" description="Disordered" evidence="1">
    <location>
        <begin position="1"/>
        <end position="96"/>
    </location>
</feature>
<organism evidence="2 3">
    <name type="scientific">Terfezia boudieri ATCC MYA-4762</name>
    <dbReference type="NCBI Taxonomy" id="1051890"/>
    <lineage>
        <taxon>Eukaryota</taxon>
        <taxon>Fungi</taxon>
        <taxon>Dikarya</taxon>
        <taxon>Ascomycota</taxon>
        <taxon>Pezizomycotina</taxon>
        <taxon>Pezizomycetes</taxon>
        <taxon>Pezizales</taxon>
        <taxon>Pezizaceae</taxon>
        <taxon>Terfezia</taxon>
    </lineage>
</organism>
<gene>
    <name evidence="2" type="ORF">L211DRAFT_889999</name>
</gene>
<accession>A0A3N4LHT2</accession>